<protein>
    <submittedName>
        <fullName evidence="1">Uncharacterized protein</fullName>
    </submittedName>
</protein>
<name>A0A1R3KFB2_9ROSI</name>
<organism evidence="1 2">
    <name type="scientific">Corchorus olitorius</name>
    <dbReference type="NCBI Taxonomy" id="93759"/>
    <lineage>
        <taxon>Eukaryota</taxon>
        <taxon>Viridiplantae</taxon>
        <taxon>Streptophyta</taxon>
        <taxon>Embryophyta</taxon>
        <taxon>Tracheophyta</taxon>
        <taxon>Spermatophyta</taxon>
        <taxon>Magnoliopsida</taxon>
        <taxon>eudicotyledons</taxon>
        <taxon>Gunneridae</taxon>
        <taxon>Pentapetalae</taxon>
        <taxon>rosids</taxon>
        <taxon>malvids</taxon>
        <taxon>Malvales</taxon>
        <taxon>Malvaceae</taxon>
        <taxon>Grewioideae</taxon>
        <taxon>Apeibeae</taxon>
        <taxon>Corchorus</taxon>
    </lineage>
</organism>
<dbReference type="Proteomes" id="UP000187203">
    <property type="component" value="Unassembled WGS sequence"/>
</dbReference>
<comment type="caution">
    <text evidence="1">The sequence shown here is derived from an EMBL/GenBank/DDBJ whole genome shotgun (WGS) entry which is preliminary data.</text>
</comment>
<evidence type="ECO:0000313" key="2">
    <source>
        <dbReference type="Proteomes" id="UP000187203"/>
    </source>
</evidence>
<keyword evidence="2" id="KW-1185">Reference proteome</keyword>
<gene>
    <name evidence="1" type="ORF">COLO4_08572</name>
</gene>
<sequence>MRCLYKRTRDNQKLILTHPVFWKPNKLVLLFSALKIQQDKVPGAGRVLREIESFHTQILNWRQTLHDNVFGHRNFGVRCEQVASYWLLTGLST</sequence>
<dbReference type="EMBL" id="AWUE01013870">
    <property type="protein sequence ID" value="OMP05765.1"/>
    <property type="molecule type" value="Genomic_DNA"/>
</dbReference>
<accession>A0A1R3KFB2</accession>
<evidence type="ECO:0000313" key="1">
    <source>
        <dbReference type="EMBL" id="OMP05765.1"/>
    </source>
</evidence>
<dbReference type="AlphaFoldDB" id="A0A1R3KFB2"/>
<proteinExistence type="predicted"/>
<reference evidence="2" key="1">
    <citation type="submission" date="2013-09" db="EMBL/GenBank/DDBJ databases">
        <title>Corchorus olitorius genome sequencing.</title>
        <authorList>
            <person name="Alam M."/>
            <person name="Haque M.S."/>
            <person name="Islam M.S."/>
            <person name="Emdad E.M."/>
            <person name="Islam M.M."/>
            <person name="Ahmed B."/>
            <person name="Halim A."/>
            <person name="Hossen Q.M.M."/>
            <person name="Hossain M.Z."/>
            <person name="Ahmed R."/>
            <person name="Khan M.M."/>
            <person name="Islam R."/>
            <person name="Rashid M.M."/>
            <person name="Khan S.A."/>
            <person name="Rahman M.S."/>
            <person name="Alam M."/>
            <person name="Yahiya A.S."/>
            <person name="Khan M.S."/>
            <person name="Azam M.S."/>
            <person name="Haque T."/>
            <person name="Lashkar M.Z.H."/>
            <person name="Akhand A.I."/>
            <person name="Morshed G."/>
            <person name="Roy S."/>
            <person name="Uddin K.S."/>
            <person name="Rabeya T."/>
            <person name="Hossain A.S."/>
            <person name="Chowdhury A."/>
            <person name="Snigdha A.R."/>
            <person name="Mortoza M.S."/>
            <person name="Matin S.A."/>
            <person name="Hoque S.M.E."/>
            <person name="Islam M.K."/>
            <person name="Roy D.K."/>
            <person name="Haider R."/>
            <person name="Moosa M.M."/>
            <person name="Elias S.M."/>
            <person name="Hasan A.M."/>
            <person name="Jahan S."/>
            <person name="Shafiuddin M."/>
            <person name="Mahmood N."/>
            <person name="Shommy N.S."/>
        </authorList>
    </citation>
    <scope>NUCLEOTIDE SEQUENCE [LARGE SCALE GENOMIC DNA]</scope>
    <source>
        <strain evidence="2">cv. O-4</strain>
    </source>
</reference>